<reference evidence="1 2" key="1">
    <citation type="submission" date="2019-07" db="EMBL/GenBank/DDBJ databases">
        <title>Deep subsurface shale carbon reservoir microbial communities from Ohio and West Virginia, USA.</title>
        <authorList>
            <person name="Wrighton K."/>
        </authorList>
    </citation>
    <scope>NUCLEOTIDE SEQUENCE [LARGE SCALE GENOMIC DNA]</scope>
    <source>
        <strain evidence="1 2">NP_8Ht</strain>
    </source>
</reference>
<protein>
    <submittedName>
        <fullName evidence="1">Uncharacterized protein</fullName>
    </submittedName>
</protein>
<name>A0A5S5BEG9_STUST</name>
<dbReference type="EMBL" id="VNHQ01000012">
    <property type="protein sequence ID" value="TYP65364.1"/>
    <property type="molecule type" value="Genomic_DNA"/>
</dbReference>
<gene>
    <name evidence="1" type="ORF">A9A72_122492</name>
</gene>
<sequence>MRDATCAAAMLVTLDGATKTAKEWADERGLKWQTVKMRRYRGGSWEEALHSELLRTSWMKEWVI</sequence>
<evidence type="ECO:0000313" key="1">
    <source>
        <dbReference type="EMBL" id="TYP65364.1"/>
    </source>
</evidence>
<dbReference type="AlphaFoldDB" id="A0A5S5BEG9"/>
<dbReference type="OrthoDB" id="7023607at2"/>
<comment type="caution">
    <text evidence="1">The sequence shown here is derived from an EMBL/GenBank/DDBJ whole genome shotgun (WGS) entry which is preliminary data.</text>
</comment>
<dbReference type="RefSeq" id="WP_148924771.1">
    <property type="nucleotide sequence ID" value="NZ_VNHQ01000012.1"/>
</dbReference>
<evidence type="ECO:0000313" key="2">
    <source>
        <dbReference type="Proteomes" id="UP000324282"/>
    </source>
</evidence>
<organism evidence="1 2">
    <name type="scientific">Stutzerimonas stutzeri</name>
    <name type="common">Pseudomonas stutzeri</name>
    <dbReference type="NCBI Taxonomy" id="316"/>
    <lineage>
        <taxon>Bacteria</taxon>
        <taxon>Pseudomonadati</taxon>
        <taxon>Pseudomonadota</taxon>
        <taxon>Gammaproteobacteria</taxon>
        <taxon>Pseudomonadales</taxon>
        <taxon>Pseudomonadaceae</taxon>
        <taxon>Stutzerimonas</taxon>
    </lineage>
</organism>
<dbReference type="Proteomes" id="UP000324282">
    <property type="component" value="Unassembled WGS sequence"/>
</dbReference>
<accession>A0A5S5BEG9</accession>
<proteinExistence type="predicted"/>